<evidence type="ECO:0000256" key="2">
    <source>
        <dbReference type="ARBA" id="ARBA00022833"/>
    </source>
</evidence>
<dbReference type="PROSITE" id="PS00028">
    <property type="entry name" value="ZINC_FINGER_C2H2_1"/>
    <property type="match status" value="2"/>
</dbReference>
<keyword evidence="4" id="KW-0238">DNA-binding</keyword>
<dbReference type="SUPFAM" id="SSF57701">
    <property type="entry name" value="Zn2/Cys6 DNA-binding domain"/>
    <property type="match status" value="1"/>
</dbReference>
<keyword evidence="3" id="KW-0805">Transcription regulation</keyword>
<sequence length="420" mass="47482">MEGFGREINFPQSPSGDPFGIGYDAFKCEFPGCNARYRRKEHLHRHEESKHVQQQKTFVCSICGREFGRSDTLRRHAQRQHNIIEPLNRARRACASCQAGKTRCQGGVPCDECLRRNIPCSLQDQHASPTRQQDQQAQYLGSLNPRALSSPDHERTPGQSYCWERRQQCIDTYFETFHPRWPFIHKATFNIHREKPLLLEAMVAIGLWVSGEQSARCAAAELHEKLDLAIRDQREKWDASDVEGACSQCMWPIPTYQAILLHIMFSVLMRTDGHGAITLDLKVSISTADLQLLQSLIGSCQRLGMFYYPNILAKYNEGDLASFVWVGIEEVKRFNVALYKFCASLSTPSSDGPGYWPLLPASQLQFPLPTNTPLWNAVGKDEWEANAPDENEFCVAGADDSRPLWISNFAGVLDSLGLGM</sequence>
<dbReference type="GO" id="GO:0003677">
    <property type="term" value="F:DNA binding"/>
    <property type="evidence" value="ECO:0007669"/>
    <property type="project" value="UniProtKB-KW"/>
</dbReference>
<evidence type="ECO:0000313" key="10">
    <source>
        <dbReference type="EMBL" id="CEL10613.1"/>
    </source>
</evidence>
<evidence type="ECO:0008006" key="12">
    <source>
        <dbReference type="Google" id="ProtNLM"/>
    </source>
</evidence>
<keyword evidence="2" id="KW-0862">Zinc</keyword>
<keyword evidence="5" id="KW-0804">Transcription</keyword>
<dbReference type="Gene3D" id="3.30.160.60">
    <property type="entry name" value="Classic Zinc Finger"/>
    <property type="match status" value="1"/>
</dbReference>
<proteinExistence type="predicted"/>
<dbReference type="InterPro" id="IPR036864">
    <property type="entry name" value="Zn2-C6_fun-type_DNA-bd_sf"/>
</dbReference>
<dbReference type="InterPro" id="IPR013087">
    <property type="entry name" value="Znf_C2H2_type"/>
</dbReference>
<dbReference type="InterPro" id="IPR036236">
    <property type="entry name" value="Znf_C2H2_sf"/>
</dbReference>
<feature type="domain" description="C2H2-type" evidence="9">
    <location>
        <begin position="26"/>
        <end position="56"/>
    </location>
</feature>
<dbReference type="EMBL" id="CDMC01000019">
    <property type="protein sequence ID" value="CEL10613.1"/>
    <property type="molecule type" value="Genomic_DNA"/>
</dbReference>
<dbReference type="CDD" id="cd12148">
    <property type="entry name" value="fungal_TF_MHR"/>
    <property type="match status" value="1"/>
</dbReference>
<dbReference type="SMART" id="SM00066">
    <property type="entry name" value="GAL4"/>
    <property type="match status" value="1"/>
</dbReference>
<feature type="domain" description="Zn(2)-C6 fungal-type" evidence="8">
    <location>
        <begin position="93"/>
        <end position="122"/>
    </location>
</feature>
<gene>
    <name evidence="10" type="ORF">ASPCAL13730</name>
</gene>
<dbReference type="Pfam" id="PF00172">
    <property type="entry name" value="Zn_clus"/>
    <property type="match status" value="1"/>
</dbReference>
<keyword evidence="11" id="KW-1185">Reference proteome</keyword>
<dbReference type="OMA" id="GCNARYR"/>
<keyword evidence="6" id="KW-0539">Nucleus</keyword>
<dbReference type="Gene3D" id="4.10.240.10">
    <property type="entry name" value="Zn(2)-C6 fungal-type DNA-binding domain"/>
    <property type="match status" value="1"/>
</dbReference>
<evidence type="ECO:0000256" key="1">
    <source>
        <dbReference type="ARBA" id="ARBA00022723"/>
    </source>
</evidence>
<dbReference type="GO" id="GO:0006351">
    <property type="term" value="P:DNA-templated transcription"/>
    <property type="evidence" value="ECO:0007669"/>
    <property type="project" value="InterPro"/>
</dbReference>
<evidence type="ECO:0000256" key="7">
    <source>
        <dbReference type="PROSITE-ProRule" id="PRU00042"/>
    </source>
</evidence>
<dbReference type="InterPro" id="IPR001138">
    <property type="entry name" value="Zn2Cys6_DnaBD"/>
</dbReference>
<dbReference type="GO" id="GO:0008270">
    <property type="term" value="F:zinc ion binding"/>
    <property type="evidence" value="ECO:0007669"/>
    <property type="project" value="UniProtKB-KW"/>
</dbReference>
<organism evidence="10 11">
    <name type="scientific">Aspergillus calidoustus</name>
    <dbReference type="NCBI Taxonomy" id="454130"/>
    <lineage>
        <taxon>Eukaryota</taxon>
        <taxon>Fungi</taxon>
        <taxon>Dikarya</taxon>
        <taxon>Ascomycota</taxon>
        <taxon>Pezizomycotina</taxon>
        <taxon>Eurotiomycetes</taxon>
        <taxon>Eurotiomycetidae</taxon>
        <taxon>Eurotiales</taxon>
        <taxon>Aspergillaceae</taxon>
        <taxon>Aspergillus</taxon>
        <taxon>Aspergillus subgen. Nidulantes</taxon>
    </lineage>
</organism>
<evidence type="ECO:0000256" key="3">
    <source>
        <dbReference type="ARBA" id="ARBA00023015"/>
    </source>
</evidence>
<evidence type="ECO:0000259" key="8">
    <source>
        <dbReference type="PROSITE" id="PS50048"/>
    </source>
</evidence>
<keyword evidence="7" id="KW-0863">Zinc-finger</keyword>
<dbReference type="PANTHER" id="PTHR47660">
    <property type="entry name" value="TRANSCRIPTION FACTOR WITH C2H2 AND ZN(2)-CYS(6) DNA BINDING DOMAIN (EUROFUNG)-RELATED-RELATED"/>
    <property type="match status" value="1"/>
</dbReference>
<dbReference type="Pfam" id="PF04082">
    <property type="entry name" value="Fungal_trans"/>
    <property type="match status" value="1"/>
</dbReference>
<feature type="domain" description="C2H2-type" evidence="9">
    <location>
        <begin position="58"/>
        <end position="86"/>
    </location>
</feature>
<dbReference type="SMART" id="SM00355">
    <property type="entry name" value="ZnF_C2H2"/>
    <property type="match status" value="2"/>
</dbReference>
<evidence type="ECO:0000256" key="5">
    <source>
        <dbReference type="ARBA" id="ARBA00023163"/>
    </source>
</evidence>
<dbReference type="STRING" id="454130.A0A0U4ZM13"/>
<evidence type="ECO:0000256" key="4">
    <source>
        <dbReference type="ARBA" id="ARBA00023125"/>
    </source>
</evidence>
<dbReference type="PANTHER" id="PTHR47660:SF7">
    <property type="entry name" value="TRANSCRIPTION FACTOR WITH C2H2 AND ZN(2)-CYS(6) DNA BINDING DOMAIN (EUROFUNG)"/>
    <property type="match status" value="1"/>
</dbReference>
<dbReference type="Proteomes" id="UP000054771">
    <property type="component" value="Unassembled WGS sequence"/>
</dbReference>
<evidence type="ECO:0000313" key="11">
    <source>
        <dbReference type="Proteomes" id="UP000054771"/>
    </source>
</evidence>
<dbReference type="PROSITE" id="PS50048">
    <property type="entry name" value="ZN2_CY6_FUNGAL_2"/>
    <property type="match status" value="1"/>
</dbReference>
<accession>A0A0U4ZM13</accession>
<dbReference type="GO" id="GO:0000981">
    <property type="term" value="F:DNA-binding transcription factor activity, RNA polymerase II-specific"/>
    <property type="evidence" value="ECO:0007669"/>
    <property type="project" value="InterPro"/>
</dbReference>
<dbReference type="AlphaFoldDB" id="A0A0U4ZM13"/>
<evidence type="ECO:0000259" key="9">
    <source>
        <dbReference type="PROSITE" id="PS50157"/>
    </source>
</evidence>
<dbReference type="SUPFAM" id="SSF57667">
    <property type="entry name" value="beta-beta-alpha zinc fingers"/>
    <property type="match status" value="1"/>
</dbReference>
<keyword evidence="1" id="KW-0479">Metal-binding</keyword>
<protein>
    <recommendedName>
        <fullName evidence="12">C2H2 type zinc finger domain protein</fullName>
    </recommendedName>
</protein>
<dbReference type="InterPro" id="IPR007219">
    <property type="entry name" value="XnlR_reg_dom"/>
</dbReference>
<dbReference type="OrthoDB" id="10261408at2759"/>
<reference evidence="11" key="1">
    <citation type="journal article" date="2016" name="Genome Announc.">
        <title>Draft genome sequences of fungus Aspergillus calidoustus.</title>
        <authorList>
            <person name="Horn F."/>
            <person name="Linde J."/>
            <person name="Mattern D.J."/>
            <person name="Walther G."/>
            <person name="Guthke R."/>
            <person name="Scherlach K."/>
            <person name="Martin K."/>
            <person name="Brakhage A.A."/>
            <person name="Petzke L."/>
            <person name="Valiante V."/>
        </authorList>
    </citation>
    <scope>NUCLEOTIDE SEQUENCE [LARGE SCALE GENOMIC DNA]</scope>
    <source>
        <strain evidence="11">SF006504</strain>
    </source>
</reference>
<name>A0A0U4ZM13_ASPCI</name>
<dbReference type="CDD" id="cd00067">
    <property type="entry name" value="GAL4"/>
    <property type="match status" value="1"/>
</dbReference>
<dbReference type="PROSITE" id="PS50157">
    <property type="entry name" value="ZINC_FINGER_C2H2_2"/>
    <property type="match status" value="2"/>
</dbReference>
<evidence type="ECO:0000256" key="6">
    <source>
        <dbReference type="ARBA" id="ARBA00023242"/>
    </source>
</evidence>